<dbReference type="InterPro" id="IPR048444">
    <property type="entry name" value="DNMK"/>
</dbReference>
<gene>
    <name evidence="1" type="ORF">METZ01_LOCUS289331</name>
</gene>
<protein>
    <submittedName>
        <fullName evidence="1">Uncharacterized protein</fullName>
    </submittedName>
</protein>
<sequence length="191" mass="21768">MIKLIALTGAAGSGKSTVAKHLSNKRIPFVRTKFSGTLKKMLMQIPNVTTDMIEGELKEEPQELFGGKTPREVMQTLGTEWGRDSVYSKIWLDSWERSINDLTYIVVEDLRYLNEAELVKRRGGQIWRIKRPDYKCNGHISETEMEGIDPDITIRNNGSVEELHAMIDSILVPWSGEDIEPSYGRKNSNRK</sequence>
<proteinExistence type="predicted"/>
<organism evidence="1">
    <name type="scientific">marine metagenome</name>
    <dbReference type="NCBI Taxonomy" id="408172"/>
    <lineage>
        <taxon>unclassified sequences</taxon>
        <taxon>metagenomes</taxon>
        <taxon>ecological metagenomes</taxon>
    </lineage>
</organism>
<reference evidence="1" key="1">
    <citation type="submission" date="2018-05" db="EMBL/GenBank/DDBJ databases">
        <authorList>
            <person name="Lanie J.A."/>
            <person name="Ng W.-L."/>
            <person name="Kazmierczak K.M."/>
            <person name="Andrzejewski T.M."/>
            <person name="Davidsen T.M."/>
            <person name="Wayne K.J."/>
            <person name="Tettelin H."/>
            <person name="Glass J.I."/>
            <person name="Rusch D."/>
            <person name="Podicherti R."/>
            <person name="Tsui H.-C.T."/>
            <person name="Winkler M.E."/>
        </authorList>
    </citation>
    <scope>NUCLEOTIDE SEQUENCE</scope>
</reference>
<dbReference type="EMBL" id="UINC01087257">
    <property type="protein sequence ID" value="SVC36477.1"/>
    <property type="molecule type" value="Genomic_DNA"/>
</dbReference>
<dbReference type="InterPro" id="IPR027417">
    <property type="entry name" value="P-loop_NTPase"/>
</dbReference>
<dbReference type="SUPFAM" id="SSF52540">
    <property type="entry name" value="P-loop containing nucleoside triphosphate hydrolases"/>
    <property type="match status" value="1"/>
</dbReference>
<accession>A0A382LMN7</accession>
<name>A0A382LMN7_9ZZZZ</name>
<dbReference type="Gene3D" id="3.40.50.300">
    <property type="entry name" value="P-loop containing nucleotide triphosphate hydrolases"/>
    <property type="match status" value="2"/>
</dbReference>
<dbReference type="Pfam" id="PF21448">
    <property type="entry name" value="DNMK"/>
    <property type="match status" value="1"/>
</dbReference>
<dbReference type="AlphaFoldDB" id="A0A382LMN7"/>
<evidence type="ECO:0000313" key="1">
    <source>
        <dbReference type="EMBL" id="SVC36477.1"/>
    </source>
</evidence>